<gene>
    <name evidence="3" type="ORF">D9619_004953</name>
</gene>
<dbReference type="PANTHER" id="PTHR15885">
    <property type="entry name" value="COILED-COIL DOMAIN-CONTAINING PROTEIN 174"/>
    <property type="match status" value="1"/>
</dbReference>
<accession>A0A8H5BPT4</accession>
<evidence type="ECO:0000313" key="3">
    <source>
        <dbReference type="EMBL" id="KAF5327135.1"/>
    </source>
</evidence>
<organism evidence="3 4">
    <name type="scientific">Psilocybe cf. subviscida</name>
    <dbReference type="NCBI Taxonomy" id="2480587"/>
    <lineage>
        <taxon>Eukaryota</taxon>
        <taxon>Fungi</taxon>
        <taxon>Dikarya</taxon>
        <taxon>Basidiomycota</taxon>
        <taxon>Agaricomycotina</taxon>
        <taxon>Agaricomycetes</taxon>
        <taxon>Agaricomycetidae</taxon>
        <taxon>Agaricales</taxon>
        <taxon>Agaricineae</taxon>
        <taxon>Strophariaceae</taxon>
        <taxon>Psilocybe</taxon>
    </lineage>
</organism>
<evidence type="ECO:0000256" key="2">
    <source>
        <dbReference type="SAM" id="MobiDB-lite"/>
    </source>
</evidence>
<feature type="region of interest" description="Disordered" evidence="2">
    <location>
        <begin position="337"/>
        <end position="356"/>
    </location>
</feature>
<keyword evidence="1" id="KW-0175">Coiled coil</keyword>
<dbReference type="Proteomes" id="UP000567179">
    <property type="component" value="Unassembled WGS sequence"/>
</dbReference>
<evidence type="ECO:0000256" key="1">
    <source>
        <dbReference type="ARBA" id="ARBA00023054"/>
    </source>
</evidence>
<comment type="caution">
    <text evidence="3">The sequence shown here is derived from an EMBL/GenBank/DDBJ whole genome shotgun (WGS) entry which is preliminary data.</text>
</comment>
<reference evidence="3 4" key="1">
    <citation type="journal article" date="2020" name="ISME J.">
        <title>Uncovering the hidden diversity of litter-decomposition mechanisms in mushroom-forming fungi.</title>
        <authorList>
            <person name="Floudas D."/>
            <person name="Bentzer J."/>
            <person name="Ahren D."/>
            <person name="Johansson T."/>
            <person name="Persson P."/>
            <person name="Tunlid A."/>
        </authorList>
    </citation>
    <scope>NUCLEOTIDE SEQUENCE [LARGE SCALE GENOMIC DNA]</scope>
    <source>
        <strain evidence="3 4">CBS 101986</strain>
    </source>
</reference>
<sequence length="424" mass="47081">MSHSSKSKAKGIGASSFFDLKAELSKQEAEFSKAKAAGKSTAIVGGVKRPDKKPTVWTRQNKGVQSRSTRDVELEEVSKPTLESARSALERKAKIYEKLRKGKTGGLNDTQYDALLVDFDDPNGRNSKYYESDSEDEDESLAVPQRAADDDPIVEYEDEFGRIRTAPRSEVPRNLLVNREDEVGEDDDLVIRNPVNHLPIYTPSEDRVAEIAKAHAEENNPLNIHYDASRENRAKGAGFYQFSGDEEARRAQMEELKQSREETAKTRQELCAEDVRPGEVEGMKDESGRTGKSKAMEKRKRELEERRQMLEAKRRKTKPPSGDVTVTSVLSTSIQEAESHTLTGLTTAKPTTTDPFGALEAQSRTMPSPLQTTIDPFVVLEGTAQSPEKSKGRAKIANPAATETDSFLAELEQEFLGSKIKKTT</sequence>
<dbReference type="InterPro" id="IPR025066">
    <property type="entry name" value="CCDC174-like"/>
</dbReference>
<dbReference type="PANTHER" id="PTHR15885:SF1">
    <property type="entry name" value="COILED-COIL DOMAIN-CONTAINING PROTEIN 174"/>
    <property type="match status" value="1"/>
</dbReference>
<dbReference type="GO" id="GO:0005634">
    <property type="term" value="C:nucleus"/>
    <property type="evidence" value="ECO:0007669"/>
    <property type="project" value="TreeGrafter"/>
</dbReference>
<dbReference type="OrthoDB" id="333551at2759"/>
<feature type="compositionally biased region" description="Basic and acidic residues" evidence="2">
    <location>
        <begin position="253"/>
        <end position="312"/>
    </location>
</feature>
<feature type="compositionally biased region" description="Basic and acidic residues" evidence="2">
    <location>
        <begin position="68"/>
        <end position="78"/>
    </location>
</feature>
<proteinExistence type="predicted"/>
<name>A0A8H5BPT4_9AGAR</name>
<evidence type="ECO:0000313" key="4">
    <source>
        <dbReference type="Proteomes" id="UP000567179"/>
    </source>
</evidence>
<dbReference type="Pfam" id="PF13300">
    <property type="entry name" value="DUF4078"/>
    <property type="match status" value="1"/>
</dbReference>
<feature type="compositionally biased region" description="Polar residues" evidence="2">
    <location>
        <begin position="57"/>
        <end position="67"/>
    </location>
</feature>
<feature type="region of interest" description="Disordered" evidence="2">
    <location>
        <begin position="45"/>
        <end position="80"/>
    </location>
</feature>
<protein>
    <submittedName>
        <fullName evidence="3">Uncharacterized protein</fullName>
    </submittedName>
</protein>
<feature type="region of interest" description="Disordered" evidence="2">
    <location>
        <begin position="117"/>
        <end position="151"/>
    </location>
</feature>
<dbReference type="EMBL" id="JAACJJ010000014">
    <property type="protein sequence ID" value="KAF5327135.1"/>
    <property type="molecule type" value="Genomic_DNA"/>
</dbReference>
<feature type="region of interest" description="Disordered" evidence="2">
    <location>
        <begin position="253"/>
        <end position="326"/>
    </location>
</feature>
<dbReference type="AlphaFoldDB" id="A0A8H5BPT4"/>
<feature type="compositionally biased region" description="Low complexity" evidence="2">
    <location>
        <begin position="341"/>
        <end position="353"/>
    </location>
</feature>
<keyword evidence="4" id="KW-1185">Reference proteome</keyword>